<dbReference type="InterPro" id="IPR013328">
    <property type="entry name" value="6PGD_dom2"/>
</dbReference>
<dbReference type="GO" id="GO:0006631">
    <property type="term" value="P:fatty acid metabolic process"/>
    <property type="evidence" value="ECO:0007669"/>
    <property type="project" value="InterPro"/>
</dbReference>
<dbReference type="PANTHER" id="PTHR48075">
    <property type="entry name" value="3-HYDROXYACYL-COA DEHYDROGENASE FAMILY PROTEIN"/>
    <property type="match status" value="1"/>
</dbReference>
<organism evidence="4 5">
    <name type="scientific">Rhodovulum adriaticum</name>
    <name type="common">Rhodopseudomonas adriatica</name>
    <dbReference type="NCBI Taxonomy" id="35804"/>
    <lineage>
        <taxon>Bacteria</taxon>
        <taxon>Pseudomonadati</taxon>
        <taxon>Pseudomonadota</taxon>
        <taxon>Alphaproteobacteria</taxon>
        <taxon>Rhodobacterales</taxon>
        <taxon>Paracoccaceae</taxon>
        <taxon>Rhodovulum</taxon>
    </lineage>
</organism>
<dbReference type="PANTHER" id="PTHR48075:SF5">
    <property type="entry name" value="3-HYDROXYBUTYRYL-COA DEHYDROGENASE"/>
    <property type="match status" value="1"/>
</dbReference>
<dbReference type="Proteomes" id="UP000295733">
    <property type="component" value="Unassembled WGS sequence"/>
</dbReference>
<dbReference type="SUPFAM" id="SSF54637">
    <property type="entry name" value="Thioesterase/thiol ester dehydrase-isomerase"/>
    <property type="match status" value="1"/>
</dbReference>
<dbReference type="Pfam" id="PF02737">
    <property type="entry name" value="3HCDH_N"/>
    <property type="match status" value="1"/>
</dbReference>
<evidence type="ECO:0000313" key="5">
    <source>
        <dbReference type="Proteomes" id="UP000295733"/>
    </source>
</evidence>
<evidence type="ECO:0000259" key="2">
    <source>
        <dbReference type="Pfam" id="PF00725"/>
    </source>
</evidence>
<dbReference type="RefSeq" id="WP_132605079.1">
    <property type="nucleotide sequence ID" value="NZ_NRRP01000003.1"/>
</dbReference>
<dbReference type="OrthoDB" id="9803287at2"/>
<dbReference type="GO" id="GO:0070403">
    <property type="term" value="F:NAD+ binding"/>
    <property type="evidence" value="ECO:0007669"/>
    <property type="project" value="InterPro"/>
</dbReference>
<evidence type="ECO:0000313" key="4">
    <source>
        <dbReference type="EMBL" id="TCP21256.1"/>
    </source>
</evidence>
<dbReference type="Gene3D" id="1.10.1040.10">
    <property type="entry name" value="N-(1-d-carboxylethyl)-l-norvaline Dehydrogenase, domain 2"/>
    <property type="match status" value="1"/>
</dbReference>
<protein>
    <submittedName>
        <fullName evidence="4">Carnitine 3-dehydrogenase</fullName>
    </submittedName>
</protein>
<keyword evidence="1" id="KW-0560">Oxidoreductase</keyword>
<accession>A0A4V2SKX7</accession>
<dbReference type="EMBL" id="SLXL01000012">
    <property type="protein sequence ID" value="TCP21256.1"/>
    <property type="molecule type" value="Genomic_DNA"/>
</dbReference>
<reference evidence="4 5" key="1">
    <citation type="submission" date="2019-03" db="EMBL/GenBank/DDBJ databases">
        <title>Genomic Encyclopedia of Type Strains, Phase IV (KMG-IV): sequencing the most valuable type-strain genomes for metagenomic binning, comparative biology and taxonomic classification.</title>
        <authorList>
            <person name="Goeker M."/>
        </authorList>
    </citation>
    <scope>NUCLEOTIDE SEQUENCE [LARGE SCALE GENOMIC DNA]</scope>
    <source>
        <strain evidence="4 5">DSM 2781</strain>
    </source>
</reference>
<dbReference type="GO" id="GO:0016616">
    <property type="term" value="F:oxidoreductase activity, acting on the CH-OH group of donors, NAD or NADP as acceptor"/>
    <property type="evidence" value="ECO:0007669"/>
    <property type="project" value="InterPro"/>
</dbReference>
<name>A0A4V2SKX7_RHOAD</name>
<evidence type="ECO:0000259" key="3">
    <source>
        <dbReference type="Pfam" id="PF02737"/>
    </source>
</evidence>
<dbReference type="Gene3D" id="3.40.50.720">
    <property type="entry name" value="NAD(P)-binding Rossmann-like Domain"/>
    <property type="match status" value="1"/>
</dbReference>
<proteinExistence type="predicted"/>
<dbReference type="Gene3D" id="3.10.129.10">
    <property type="entry name" value="Hotdog Thioesterase"/>
    <property type="match status" value="1"/>
</dbReference>
<dbReference type="CDD" id="cd00586">
    <property type="entry name" value="4HBT"/>
    <property type="match status" value="1"/>
</dbReference>
<dbReference type="InterPro" id="IPR036291">
    <property type="entry name" value="NAD(P)-bd_dom_sf"/>
</dbReference>
<comment type="caution">
    <text evidence="4">The sequence shown here is derived from an EMBL/GenBank/DDBJ whole genome shotgun (WGS) entry which is preliminary data.</text>
</comment>
<dbReference type="InterPro" id="IPR006176">
    <property type="entry name" value="3-OHacyl-CoA_DH_NAD-bd"/>
</dbReference>
<evidence type="ECO:0000256" key="1">
    <source>
        <dbReference type="ARBA" id="ARBA00023002"/>
    </source>
</evidence>
<dbReference type="SUPFAM" id="SSF51735">
    <property type="entry name" value="NAD(P)-binding Rossmann-fold domains"/>
    <property type="match status" value="1"/>
</dbReference>
<dbReference type="InterPro" id="IPR006108">
    <property type="entry name" value="3HC_DH_C"/>
</dbReference>
<dbReference type="Pfam" id="PF00725">
    <property type="entry name" value="3HCDH"/>
    <property type="match status" value="1"/>
</dbReference>
<dbReference type="Pfam" id="PF13279">
    <property type="entry name" value="4HBT_2"/>
    <property type="match status" value="1"/>
</dbReference>
<gene>
    <name evidence="4" type="ORF">EV656_11272</name>
</gene>
<keyword evidence="5" id="KW-1185">Reference proteome</keyword>
<dbReference type="AlphaFoldDB" id="A0A4V2SKX7"/>
<feature type="domain" description="3-hydroxyacyl-CoA dehydrogenase C-terminal" evidence="2">
    <location>
        <begin position="185"/>
        <end position="245"/>
    </location>
</feature>
<dbReference type="InterPro" id="IPR029069">
    <property type="entry name" value="HotDog_dom_sf"/>
</dbReference>
<feature type="domain" description="3-hydroxyacyl-CoA dehydrogenase NAD binding" evidence="3">
    <location>
        <begin position="5"/>
        <end position="174"/>
    </location>
</feature>
<sequence length="471" mass="49722">MTGVVAILGAGQTGVGWAARFALMGWAVRVFDPDPATAERLEDELARARRALPGLHDTPLPPEGRVEIVPTISQAVTGADWVQESVPERLDLKRALLQKVQEHCADGAIVASSSSTLSPEDLSGPGARPLSVLIAHPQVPVYLVPLVELVAAPDAPQGALDRAREVLTGIGMAPQTQTAAGAGRVSARLSAALWREALWLLKEGRASTTEIDAAIRDGLGPLWAQMGPAETCALAGAEAAQATAQPGLGDHLPALPAMDEGIAQALLAAAPDDAAARTRARDTDLVGILRALKWTGQGAGAHLAALDVARDLPPGDITRPIVTQDRAVPLDWTDYNGHMTESRYLYAFADATDRFMEIIGCDAAYIATGGSYFTVETHIRHIAEVHAGARFRVETTCLDGAGKKMHLFHQMYAGDRLLATGEHLLLHVSLESRRTAPPAPQIAQRLGEIAEAHAALPRPEGVGRAVGQRPG</sequence>
<dbReference type="InterPro" id="IPR008927">
    <property type="entry name" value="6-PGluconate_DH-like_C_sf"/>
</dbReference>
<dbReference type="SUPFAM" id="SSF48179">
    <property type="entry name" value="6-phosphogluconate dehydrogenase C-terminal domain-like"/>
    <property type="match status" value="1"/>
</dbReference>